<dbReference type="AlphaFoldDB" id="A0A3M8H6V7"/>
<dbReference type="GO" id="GO:0003677">
    <property type="term" value="F:DNA binding"/>
    <property type="evidence" value="ECO:0007669"/>
    <property type="project" value="UniProtKB-KW"/>
</dbReference>
<protein>
    <submittedName>
        <fullName evidence="3">Helix-turn-helix domain-containing protein</fullName>
    </submittedName>
</protein>
<dbReference type="CDD" id="cd00093">
    <property type="entry name" value="HTH_XRE"/>
    <property type="match status" value="1"/>
</dbReference>
<dbReference type="PROSITE" id="PS50943">
    <property type="entry name" value="HTH_CROC1"/>
    <property type="match status" value="1"/>
</dbReference>
<comment type="caution">
    <text evidence="3">The sequence shown here is derived from an EMBL/GenBank/DDBJ whole genome shotgun (WGS) entry which is preliminary data.</text>
</comment>
<gene>
    <name evidence="3" type="ORF">EC501_12485</name>
</gene>
<dbReference type="SMART" id="SM00530">
    <property type="entry name" value="HTH_XRE"/>
    <property type="match status" value="1"/>
</dbReference>
<proteinExistence type="predicted"/>
<keyword evidence="4" id="KW-1185">Reference proteome</keyword>
<dbReference type="RefSeq" id="WP_122972637.1">
    <property type="nucleotide sequence ID" value="NZ_RHLQ01000032.1"/>
</dbReference>
<dbReference type="PANTHER" id="PTHR46558:SF4">
    <property type="entry name" value="DNA-BIDING PHAGE PROTEIN"/>
    <property type="match status" value="1"/>
</dbReference>
<dbReference type="EMBL" id="RHLQ01000032">
    <property type="protein sequence ID" value="RNC98019.1"/>
    <property type="molecule type" value="Genomic_DNA"/>
</dbReference>
<accession>A0A3M8H6V7</accession>
<dbReference type="InterPro" id="IPR001387">
    <property type="entry name" value="Cro/C1-type_HTH"/>
</dbReference>
<dbReference type="Proteomes" id="UP000279909">
    <property type="component" value="Unassembled WGS sequence"/>
</dbReference>
<dbReference type="SUPFAM" id="SSF47413">
    <property type="entry name" value="lambda repressor-like DNA-binding domains"/>
    <property type="match status" value="1"/>
</dbReference>
<sequence length="151" mass="17766">MDRDFIIQIASENLKTIRTEHNYTQDKMAEILGISKKTLVQIEKERTLADWTTAIAICALFRESCILQKQMGGDPLEVIELTVHDVIIRPQEKTMGGHIMWKNITEYKGFKLQRNLLSKHFRILDDENYRLISTFDEQVAKEKWKDIQRTI</sequence>
<name>A0A3M8H6V7_9BACI</name>
<reference evidence="3 4" key="1">
    <citation type="journal article" date="2014" name="Int. J. Syst. Evol. Microbiol.">
        <title>Lysinibacillus halotolerans sp. nov., isolated from saline-alkaline soil.</title>
        <authorList>
            <person name="Kong D."/>
            <person name="Wang Y."/>
            <person name="Zhao B."/>
            <person name="Li Y."/>
            <person name="Song J."/>
            <person name="Zhai Y."/>
            <person name="Zhang C."/>
            <person name="Wang H."/>
            <person name="Chen X."/>
            <person name="Zhao B."/>
            <person name="Ruan Z."/>
        </authorList>
    </citation>
    <scope>NUCLEOTIDE SEQUENCE [LARGE SCALE GENOMIC DNA]</scope>
    <source>
        <strain evidence="3 4">MCCC 1A12703</strain>
    </source>
</reference>
<evidence type="ECO:0000256" key="1">
    <source>
        <dbReference type="ARBA" id="ARBA00023125"/>
    </source>
</evidence>
<dbReference type="Gene3D" id="1.10.260.40">
    <property type="entry name" value="lambda repressor-like DNA-binding domains"/>
    <property type="match status" value="1"/>
</dbReference>
<feature type="domain" description="HTH cro/C1-type" evidence="2">
    <location>
        <begin position="14"/>
        <end position="67"/>
    </location>
</feature>
<dbReference type="PANTHER" id="PTHR46558">
    <property type="entry name" value="TRACRIPTIONAL REGULATORY PROTEIN-RELATED-RELATED"/>
    <property type="match status" value="1"/>
</dbReference>
<evidence type="ECO:0000259" key="2">
    <source>
        <dbReference type="PROSITE" id="PS50943"/>
    </source>
</evidence>
<dbReference type="OrthoDB" id="1796720at2"/>
<evidence type="ECO:0000313" key="3">
    <source>
        <dbReference type="EMBL" id="RNC98019.1"/>
    </source>
</evidence>
<dbReference type="Pfam" id="PF12844">
    <property type="entry name" value="HTH_19"/>
    <property type="match status" value="1"/>
</dbReference>
<evidence type="ECO:0000313" key="4">
    <source>
        <dbReference type="Proteomes" id="UP000279909"/>
    </source>
</evidence>
<organism evidence="3 4">
    <name type="scientific">Lysinibacillus halotolerans</name>
    <dbReference type="NCBI Taxonomy" id="1368476"/>
    <lineage>
        <taxon>Bacteria</taxon>
        <taxon>Bacillati</taxon>
        <taxon>Bacillota</taxon>
        <taxon>Bacilli</taxon>
        <taxon>Bacillales</taxon>
        <taxon>Bacillaceae</taxon>
        <taxon>Lysinibacillus</taxon>
    </lineage>
</organism>
<keyword evidence="1" id="KW-0238">DNA-binding</keyword>
<dbReference type="InterPro" id="IPR010982">
    <property type="entry name" value="Lambda_DNA-bd_dom_sf"/>
</dbReference>